<dbReference type="EMBL" id="JACTNZ010000003">
    <property type="protein sequence ID" value="KAG5557578.1"/>
    <property type="molecule type" value="Genomic_DNA"/>
</dbReference>
<keyword evidence="2" id="KW-1185">Reference proteome</keyword>
<evidence type="ECO:0000313" key="2">
    <source>
        <dbReference type="Proteomes" id="UP000823749"/>
    </source>
</evidence>
<dbReference type="Proteomes" id="UP000823749">
    <property type="component" value="Chromosome 3"/>
</dbReference>
<comment type="caution">
    <text evidence="1">The sequence shown here is derived from an EMBL/GenBank/DDBJ whole genome shotgun (WGS) entry which is preliminary data.</text>
</comment>
<proteinExistence type="predicted"/>
<evidence type="ECO:0000313" key="1">
    <source>
        <dbReference type="EMBL" id="KAG5557578.1"/>
    </source>
</evidence>
<reference evidence="1" key="1">
    <citation type="submission" date="2020-08" db="EMBL/GenBank/DDBJ databases">
        <title>Plant Genome Project.</title>
        <authorList>
            <person name="Zhang R.-G."/>
        </authorList>
    </citation>
    <scope>NUCLEOTIDE SEQUENCE</scope>
    <source>
        <strain evidence="1">WSP0</strain>
        <tissue evidence="1">Leaf</tissue>
    </source>
</reference>
<gene>
    <name evidence="1" type="ORF">RHGRI_007729</name>
</gene>
<name>A0AAV6KXP6_9ERIC</name>
<sequence length="70" mass="8229">MASTLSIFRSMVFEPTSLARRQRGRWEAGEGDRWWSAKRGGAEEWWRPRKEAEKCQSCSEEGGRRKKKII</sequence>
<accession>A0AAV6KXP6</accession>
<organism evidence="1 2">
    <name type="scientific">Rhododendron griersonianum</name>
    <dbReference type="NCBI Taxonomy" id="479676"/>
    <lineage>
        <taxon>Eukaryota</taxon>
        <taxon>Viridiplantae</taxon>
        <taxon>Streptophyta</taxon>
        <taxon>Embryophyta</taxon>
        <taxon>Tracheophyta</taxon>
        <taxon>Spermatophyta</taxon>
        <taxon>Magnoliopsida</taxon>
        <taxon>eudicotyledons</taxon>
        <taxon>Gunneridae</taxon>
        <taxon>Pentapetalae</taxon>
        <taxon>asterids</taxon>
        <taxon>Ericales</taxon>
        <taxon>Ericaceae</taxon>
        <taxon>Ericoideae</taxon>
        <taxon>Rhodoreae</taxon>
        <taxon>Rhododendron</taxon>
    </lineage>
</organism>
<dbReference type="AlphaFoldDB" id="A0AAV6KXP6"/>
<protein>
    <submittedName>
        <fullName evidence="1">Uncharacterized protein</fullName>
    </submittedName>
</protein>